<dbReference type="InterPro" id="IPR051679">
    <property type="entry name" value="DASS-Related_Transporters"/>
</dbReference>
<feature type="transmembrane region" description="Helical" evidence="6">
    <location>
        <begin position="115"/>
        <end position="139"/>
    </location>
</feature>
<evidence type="ECO:0000256" key="6">
    <source>
        <dbReference type="SAM" id="Phobius"/>
    </source>
</evidence>
<sequence>MAAKKKLPSPITILFIVIVIAAIATWLLPAGEYNSLTYSNNTFTVSTAAGDKTLPAAQHTLDSLKILITLDKFKSGDIFKPVAIPGTYHKIKSNKQGITEVIEAPVKGLYDSSDIIFFLLFIGGFIAVLQETGALEQGIAALSYRMKGQEAWLIIIITFFFTFCGAAEGMAEEGLAFYPILVPLYLAAGYDLLVPLAVIFAGTNTGNMASFSNPFSTVIASNAAGISWTDGFTERVVFFAITTAITIWYIVRYAQKVKKDPAASLVYRFDGAVTSPFAALEHVEGAKVKLGAKNGLQIFIFLAAIGLMIGGFIAGWSMTAVTALFAVAAVLMAVIGRIPEKVFIQKFIEGAKALLSVVLIVGVARGVTFILNDGHISGTLLYYSAMLVGKMPGVAFILMMLVLYMVFTLFISSSSGMAVLTMPIFGSLAVIIGVPGKEIVNAYLFGMGIMGLVTPTGMMLPSLDIARVSVKAWLRFAYPLMILLLIVSAIFLVVGVL</sequence>
<accession>A0A1H1TTH7</accession>
<evidence type="ECO:0000256" key="4">
    <source>
        <dbReference type="ARBA" id="ARBA00022989"/>
    </source>
</evidence>
<dbReference type="OrthoDB" id="255482at2"/>
<feature type="transmembrane region" description="Helical" evidence="6">
    <location>
        <begin position="211"/>
        <end position="229"/>
    </location>
</feature>
<feature type="transmembrane region" description="Helical" evidence="6">
    <location>
        <begin position="391"/>
        <end position="411"/>
    </location>
</feature>
<dbReference type="AlphaFoldDB" id="A0A1H1TTH7"/>
<feature type="transmembrane region" description="Helical" evidence="6">
    <location>
        <begin position="235"/>
        <end position="251"/>
    </location>
</feature>
<keyword evidence="3 6" id="KW-0812">Transmembrane</keyword>
<feature type="transmembrane region" description="Helical" evidence="6">
    <location>
        <begin position="177"/>
        <end position="199"/>
    </location>
</feature>
<reference evidence="7 8" key="1">
    <citation type="submission" date="2016-10" db="EMBL/GenBank/DDBJ databases">
        <authorList>
            <person name="de Groot N.N."/>
        </authorList>
    </citation>
    <scope>NUCLEOTIDE SEQUENCE [LARGE SCALE GENOMIC DNA]</scope>
    <source>
        <strain evidence="7 8">MP1X4</strain>
    </source>
</reference>
<feature type="transmembrane region" description="Helical" evidence="6">
    <location>
        <begin position="472"/>
        <end position="494"/>
    </location>
</feature>
<dbReference type="PANTHER" id="PTHR43652">
    <property type="entry name" value="BASIC AMINO ACID ANTIPORTER YFCC-RELATED"/>
    <property type="match status" value="1"/>
</dbReference>
<dbReference type="Proteomes" id="UP000199679">
    <property type="component" value="Chromosome I"/>
</dbReference>
<gene>
    <name evidence="7" type="ORF">SAMN05216490_1515</name>
</gene>
<dbReference type="PANTHER" id="PTHR43652:SF6">
    <property type="entry name" value="ARGININE REPRESSOR"/>
    <property type="match status" value="1"/>
</dbReference>
<dbReference type="Pfam" id="PF03606">
    <property type="entry name" value="DcuC"/>
    <property type="match status" value="1"/>
</dbReference>
<keyword evidence="4 6" id="KW-1133">Transmembrane helix</keyword>
<keyword evidence="8" id="KW-1185">Reference proteome</keyword>
<name>A0A1H1TTH7_MUCMA</name>
<dbReference type="InterPro" id="IPR018385">
    <property type="entry name" value="C4_dicarb_anaerob_car-like"/>
</dbReference>
<organism evidence="7 8">
    <name type="scientific">Mucilaginibacter mallensis</name>
    <dbReference type="NCBI Taxonomy" id="652787"/>
    <lineage>
        <taxon>Bacteria</taxon>
        <taxon>Pseudomonadati</taxon>
        <taxon>Bacteroidota</taxon>
        <taxon>Sphingobacteriia</taxon>
        <taxon>Sphingobacteriales</taxon>
        <taxon>Sphingobacteriaceae</taxon>
        <taxon>Mucilaginibacter</taxon>
    </lineage>
</organism>
<dbReference type="EMBL" id="LT629740">
    <property type="protein sequence ID" value="SDS63508.1"/>
    <property type="molecule type" value="Genomic_DNA"/>
</dbReference>
<feature type="transmembrane region" description="Helical" evidence="6">
    <location>
        <begin position="418"/>
        <end position="436"/>
    </location>
</feature>
<keyword evidence="5 6" id="KW-0472">Membrane</keyword>
<feature type="transmembrane region" description="Helical" evidence="6">
    <location>
        <begin position="442"/>
        <end position="460"/>
    </location>
</feature>
<evidence type="ECO:0000256" key="3">
    <source>
        <dbReference type="ARBA" id="ARBA00022692"/>
    </source>
</evidence>
<feature type="transmembrane region" description="Helical" evidence="6">
    <location>
        <begin position="350"/>
        <end position="371"/>
    </location>
</feature>
<proteinExistence type="predicted"/>
<feature type="transmembrane region" description="Helical" evidence="6">
    <location>
        <begin position="151"/>
        <end position="171"/>
    </location>
</feature>
<evidence type="ECO:0000313" key="7">
    <source>
        <dbReference type="EMBL" id="SDS63508.1"/>
    </source>
</evidence>
<feature type="transmembrane region" description="Helical" evidence="6">
    <location>
        <begin position="7"/>
        <end position="28"/>
    </location>
</feature>
<dbReference type="RefSeq" id="WP_091370864.1">
    <property type="nucleotide sequence ID" value="NZ_LT629740.1"/>
</dbReference>
<evidence type="ECO:0000313" key="8">
    <source>
        <dbReference type="Proteomes" id="UP000199679"/>
    </source>
</evidence>
<protein>
    <submittedName>
        <fullName evidence="7">Uncharacterized membrane protein YfcC, ion transporter superfamily</fullName>
    </submittedName>
</protein>
<feature type="transmembrane region" description="Helical" evidence="6">
    <location>
        <begin position="296"/>
        <end position="314"/>
    </location>
</feature>
<evidence type="ECO:0000256" key="5">
    <source>
        <dbReference type="ARBA" id="ARBA00023136"/>
    </source>
</evidence>
<evidence type="ECO:0000256" key="2">
    <source>
        <dbReference type="ARBA" id="ARBA00022475"/>
    </source>
</evidence>
<comment type="subcellular location">
    <subcellularLocation>
        <location evidence="1">Cell membrane</location>
        <topology evidence="1">Multi-pass membrane protein</topology>
    </subcellularLocation>
</comment>
<dbReference type="GO" id="GO:0005886">
    <property type="term" value="C:plasma membrane"/>
    <property type="evidence" value="ECO:0007669"/>
    <property type="project" value="UniProtKB-SubCell"/>
</dbReference>
<keyword evidence="2" id="KW-1003">Cell membrane</keyword>
<evidence type="ECO:0000256" key="1">
    <source>
        <dbReference type="ARBA" id="ARBA00004651"/>
    </source>
</evidence>
<dbReference type="STRING" id="652787.SAMN05216490_1515"/>
<feature type="transmembrane region" description="Helical" evidence="6">
    <location>
        <begin position="320"/>
        <end position="338"/>
    </location>
</feature>